<evidence type="ECO:0000256" key="2">
    <source>
        <dbReference type="SAM" id="SignalP"/>
    </source>
</evidence>
<feature type="compositionally biased region" description="Gly residues" evidence="1">
    <location>
        <begin position="366"/>
        <end position="375"/>
    </location>
</feature>
<keyword evidence="2" id="KW-0732">Signal</keyword>
<dbReference type="EMBL" id="AP022871">
    <property type="protein sequence ID" value="BCB84889.1"/>
    <property type="molecule type" value="Genomic_DNA"/>
</dbReference>
<keyword evidence="4" id="KW-1185">Reference proteome</keyword>
<feature type="signal peptide" evidence="2">
    <location>
        <begin position="1"/>
        <end position="21"/>
    </location>
</feature>
<evidence type="ECO:0000313" key="4">
    <source>
        <dbReference type="Proteomes" id="UP000503011"/>
    </source>
</evidence>
<organism evidence="3 4">
    <name type="scientific">Phytohabitans suffuscus</name>
    <dbReference type="NCBI Taxonomy" id="624315"/>
    <lineage>
        <taxon>Bacteria</taxon>
        <taxon>Bacillati</taxon>
        <taxon>Actinomycetota</taxon>
        <taxon>Actinomycetes</taxon>
        <taxon>Micromonosporales</taxon>
        <taxon>Micromonosporaceae</taxon>
    </lineage>
</organism>
<feature type="compositionally biased region" description="Low complexity" evidence="1">
    <location>
        <begin position="542"/>
        <end position="562"/>
    </location>
</feature>
<feature type="compositionally biased region" description="Gly residues" evidence="1">
    <location>
        <begin position="240"/>
        <end position="261"/>
    </location>
</feature>
<dbReference type="KEGG" id="psuu:Psuf_022020"/>
<feature type="chain" id="PRO_5026332355" evidence="2">
    <location>
        <begin position="22"/>
        <end position="592"/>
    </location>
</feature>
<evidence type="ECO:0000256" key="1">
    <source>
        <dbReference type="SAM" id="MobiDB-lite"/>
    </source>
</evidence>
<protein>
    <submittedName>
        <fullName evidence="3">Uncharacterized protein</fullName>
    </submittedName>
</protein>
<reference evidence="3 4" key="1">
    <citation type="submission" date="2020-03" db="EMBL/GenBank/DDBJ databases">
        <title>Whole genome shotgun sequence of Phytohabitans suffuscus NBRC 105367.</title>
        <authorList>
            <person name="Komaki H."/>
            <person name="Tamura T."/>
        </authorList>
    </citation>
    <scope>NUCLEOTIDE SEQUENCE [LARGE SCALE GENOMIC DNA]</scope>
    <source>
        <strain evidence="3 4">NBRC 105367</strain>
    </source>
</reference>
<evidence type="ECO:0000313" key="3">
    <source>
        <dbReference type="EMBL" id="BCB84889.1"/>
    </source>
</evidence>
<sequence length="592" mass="58056">MQTAVLLMVSVMLATPSRAVAFARPDPAEKDPAATTVSVANQAAAAAKRGEDWRAGLRSDLAKLPQLSATTTVTDTVGGLVVAGTLRMPATVKLTGDTTIIAGTVEFPGKRAVIEGRGHALTFLPVDGVRWGTGSKAAAGATTQGEIEIDANGLPGQTGEMGFPGTPGASGRDGLAGQNVPDGGVCENAMPEAGQSGDTGGAGGDGANGKGGQGGQLINVSIPSGSTDRYLLLSAGGAGGAGGPGGQGGTGGSGGNGGNGGDSFEESCAAPIGGAGGRGGNGGNGGKGGSGAAGAPGGQIFVSYPEGYDRSWITTDVTGGSGGGPGSGGFGGVPGLGGSGGSGGFNHVCGPIPCIRAPSGPSSGPGSVGSGGGPGNASETRGADGRVTFNQVGVTSVAIDKSPYLVEETPTYRVTGQPNTPILWSSWKDGVSTGEVDAYYGQNTDHSGRWSGTGPAWTSNDVSEGWVKQVKVGDRTAQVSFQVRRPPPPDPWLGWGQMPGITVTGDIGFSGPGTRIYARGTDNGVYTSTPGGAGPQWAVPLSPRRSGSSGSTSSMRSMSAAPMEPPTATSGSRGYHRAGKGSAAARWASRPQ</sequence>
<dbReference type="AlphaFoldDB" id="A0A6F8YFU7"/>
<feature type="compositionally biased region" description="Gly residues" evidence="1">
    <location>
        <begin position="197"/>
        <end position="215"/>
    </location>
</feature>
<feature type="region of interest" description="Disordered" evidence="1">
    <location>
        <begin position="527"/>
        <end position="592"/>
    </location>
</feature>
<feature type="region of interest" description="Disordered" evidence="1">
    <location>
        <begin position="186"/>
        <end position="221"/>
    </location>
</feature>
<reference evidence="3 4" key="2">
    <citation type="submission" date="2020-03" db="EMBL/GenBank/DDBJ databases">
        <authorList>
            <person name="Ichikawa N."/>
            <person name="Kimura A."/>
            <person name="Kitahashi Y."/>
            <person name="Uohara A."/>
        </authorList>
    </citation>
    <scope>NUCLEOTIDE SEQUENCE [LARGE SCALE GENOMIC DNA]</scope>
    <source>
        <strain evidence="3 4">NBRC 105367</strain>
    </source>
</reference>
<dbReference type="Proteomes" id="UP000503011">
    <property type="component" value="Chromosome"/>
</dbReference>
<accession>A0A6F8YFU7</accession>
<feature type="region of interest" description="Disordered" evidence="1">
    <location>
        <begin position="240"/>
        <end position="292"/>
    </location>
</feature>
<proteinExistence type="predicted"/>
<feature type="region of interest" description="Disordered" evidence="1">
    <location>
        <begin position="359"/>
        <end position="383"/>
    </location>
</feature>
<gene>
    <name evidence="3" type="ORF">Psuf_022020</name>
</gene>
<name>A0A6F8YFU7_9ACTN</name>
<feature type="compositionally biased region" description="Gly residues" evidence="1">
    <location>
        <begin position="273"/>
        <end position="292"/>
    </location>
</feature>